<dbReference type="RefSeq" id="WP_095506622.1">
    <property type="nucleotide sequence ID" value="NZ_BSNC01000002.1"/>
</dbReference>
<dbReference type="Gene3D" id="1.10.10.1400">
    <property type="entry name" value="Terminase, small subunit, N-terminal DNA-binding domain, HTH motif"/>
    <property type="match status" value="1"/>
</dbReference>
<name>A0AA37RTE7_9GAMM</name>
<evidence type="ECO:0000313" key="1">
    <source>
        <dbReference type="EMBL" id="GLP95296.1"/>
    </source>
</evidence>
<dbReference type="InterPro" id="IPR038713">
    <property type="entry name" value="Terminase_Gp1_N_sf"/>
</dbReference>
<dbReference type="Pfam" id="PF03592">
    <property type="entry name" value="Terminase_2"/>
    <property type="match status" value="1"/>
</dbReference>
<comment type="caution">
    <text evidence="1">The sequence shown here is derived from an EMBL/GenBank/DDBJ whole genome shotgun (WGS) entry which is preliminary data.</text>
</comment>
<sequence length="177" mass="20234">MAKADEFDWSGYTGQQRKFVLAYIADKKHCATHAAEEAEYKHPKVKGSQLLKNDKIKAAIAWHMERLCTKYTVTADRVVQELAKIAFFDMRELYHDNGLLKRPDELPAEVAAALSGIKTRVDEEGMYIEHDYRTSSKLHALELLGKNLKMFTDKIDLNIKRPLVEINLMGRGNKPKS</sequence>
<dbReference type="AlphaFoldDB" id="A0AA37RTE7"/>
<accession>A0AA37RTE7</accession>
<dbReference type="Proteomes" id="UP001161422">
    <property type="component" value="Unassembled WGS sequence"/>
</dbReference>
<proteinExistence type="predicted"/>
<reference evidence="1" key="1">
    <citation type="journal article" date="2014" name="Int. J. Syst. Evol. Microbiol.">
        <title>Complete genome sequence of Corynebacterium casei LMG S-19264T (=DSM 44701T), isolated from a smear-ripened cheese.</title>
        <authorList>
            <consortium name="US DOE Joint Genome Institute (JGI-PGF)"/>
            <person name="Walter F."/>
            <person name="Albersmeier A."/>
            <person name="Kalinowski J."/>
            <person name="Ruckert C."/>
        </authorList>
    </citation>
    <scope>NUCLEOTIDE SEQUENCE</scope>
    <source>
        <strain evidence="1">NBRC 101628</strain>
    </source>
</reference>
<gene>
    <name evidence="1" type="ORF">GCM10007895_06020</name>
</gene>
<dbReference type="GO" id="GO:0051276">
    <property type="term" value="P:chromosome organization"/>
    <property type="evidence" value="ECO:0007669"/>
    <property type="project" value="InterPro"/>
</dbReference>
<protein>
    <recommendedName>
        <fullName evidence="3">Terminase small subunit</fullName>
    </recommendedName>
</protein>
<organism evidence="1 2">
    <name type="scientific">Paraferrimonas sedimenticola</name>
    <dbReference type="NCBI Taxonomy" id="375674"/>
    <lineage>
        <taxon>Bacteria</taxon>
        <taxon>Pseudomonadati</taxon>
        <taxon>Pseudomonadota</taxon>
        <taxon>Gammaproteobacteria</taxon>
        <taxon>Alteromonadales</taxon>
        <taxon>Ferrimonadaceae</taxon>
        <taxon>Paraferrimonas</taxon>
    </lineage>
</organism>
<dbReference type="InterPro" id="IPR005335">
    <property type="entry name" value="Terminase_ssu"/>
</dbReference>
<reference evidence="1" key="2">
    <citation type="submission" date="2023-01" db="EMBL/GenBank/DDBJ databases">
        <title>Draft genome sequence of Paraferrimonas sedimenticola strain NBRC 101628.</title>
        <authorList>
            <person name="Sun Q."/>
            <person name="Mori K."/>
        </authorList>
    </citation>
    <scope>NUCLEOTIDE SEQUENCE</scope>
    <source>
        <strain evidence="1">NBRC 101628</strain>
    </source>
</reference>
<dbReference type="EMBL" id="BSNC01000002">
    <property type="protein sequence ID" value="GLP95296.1"/>
    <property type="molecule type" value="Genomic_DNA"/>
</dbReference>
<keyword evidence="2" id="KW-1185">Reference proteome</keyword>
<evidence type="ECO:0008006" key="3">
    <source>
        <dbReference type="Google" id="ProtNLM"/>
    </source>
</evidence>
<evidence type="ECO:0000313" key="2">
    <source>
        <dbReference type="Proteomes" id="UP001161422"/>
    </source>
</evidence>